<dbReference type="EMBL" id="JGDB01000200">
    <property type="protein sequence ID" value="EXY90076.1"/>
    <property type="molecule type" value="Genomic_DNA"/>
</dbReference>
<name>A0A015V3Z0_BACFG</name>
<dbReference type="Proteomes" id="UP000020773">
    <property type="component" value="Unassembled WGS sequence"/>
</dbReference>
<evidence type="ECO:0000313" key="1">
    <source>
        <dbReference type="EMBL" id="EXY90076.1"/>
    </source>
</evidence>
<protein>
    <submittedName>
        <fullName evidence="1">Uncharacterized protein</fullName>
    </submittedName>
</protein>
<reference evidence="1 2" key="1">
    <citation type="submission" date="2014-02" db="EMBL/GenBank/DDBJ databases">
        <authorList>
            <person name="Sears C."/>
            <person name="Carroll K."/>
            <person name="Sack B.R."/>
            <person name="Qadri F."/>
            <person name="Myers L.L."/>
            <person name="Chung G.-T."/>
            <person name="Escheverria P."/>
            <person name="Fraser C.M."/>
            <person name="Sadzewicz L."/>
            <person name="Shefchek K.A."/>
            <person name="Tallon L."/>
            <person name="Das S.P."/>
            <person name="Daugherty S."/>
            <person name="Mongodin E.F."/>
        </authorList>
    </citation>
    <scope>NUCLEOTIDE SEQUENCE [LARGE SCALE GENOMIC DNA]</scope>
    <source>
        <strain evidence="2">3998T(B)3</strain>
    </source>
</reference>
<organism evidence="1 2">
    <name type="scientific">Bacteroides fragilis str. 3998T(B)3</name>
    <dbReference type="NCBI Taxonomy" id="1339316"/>
    <lineage>
        <taxon>Bacteria</taxon>
        <taxon>Pseudomonadati</taxon>
        <taxon>Bacteroidota</taxon>
        <taxon>Bacteroidia</taxon>
        <taxon>Bacteroidales</taxon>
        <taxon>Bacteroidaceae</taxon>
        <taxon>Bacteroides</taxon>
    </lineage>
</organism>
<evidence type="ECO:0000313" key="2">
    <source>
        <dbReference type="Proteomes" id="UP000020773"/>
    </source>
</evidence>
<dbReference type="AlphaFoldDB" id="A0A015V3Z0"/>
<gene>
    <name evidence="1" type="ORF">M125_3248</name>
</gene>
<comment type="caution">
    <text evidence="1">The sequence shown here is derived from an EMBL/GenBank/DDBJ whole genome shotgun (WGS) entry which is preliminary data.</text>
</comment>
<accession>A0A015V3Z0</accession>
<proteinExistence type="predicted"/>
<sequence length="37" mass="4670">MAVFIHSREYAMAMSEAIQEMHWKRKYKRHNDWFLNN</sequence>